<dbReference type="Proteomes" id="UP001174909">
    <property type="component" value="Unassembled WGS sequence"/>
</dbReference>
<organism evidence="3 4">
    <name type="scientific">Geodia barretti</name>
    <name type="common">Barrett's horny sponge</name>
    <dbReference type="NCBI Taxonomy" id="519541"/>
    <lineage>
        <taxon>Eukaryota</taxon>
        <taxon>Metazoa</taxon>
        <taxon>Porifera</taxon>
        <taxon>Demospongiae</taxon>
        <taxon>Heteroscleromorpha</taxon>
        <taxon>Tetractinellida</taxon>
        <taxon>Astrophorina</taxon>
        <taxon>Geodiidae</taxon>
        <taxon>Geodia</taxon>
    </lineage>
</organism>
<sequence length="279" mass="31401">MTLLAPDPPLPQKPPSDATSPFFKLGLMCSILNDVANGLAYLQAHQPSPIIHRDLTARNVLLDSEMVAKIADLGMARIMPHKKAATMTKGPGTLVYMPPEAMAHLEQPHHDQVAKYDASIDIFSFGVVAIFTLTQTFPCNLLAANYRSGCRLIARTELERRQGYMGMIYNQLSNKHPLLQMIEGCLDFPEKRPRIHEVQRVLGEARADIKDEQKEMKKLELLKALHKAHMKNQSYMEELEEQRRSKTKNREFIVERSGNYQGKAKANSRDGTASQQGHG</sequence>
<dbReference type="Gene3D" id="1.10.510.10">
    <property type="entry name" value="Transferase(Phosphotransferase) domain 1"/>
    <property type="match status" value="1"/>
</dbReference>
<dbReference type="InterPro" id="IPR008266">
    <property type="entry name" value="Tyr_kinase_AS"/>
</dbReference>
<dbReference type="InterPro" id="IPR000719">
    <property type="entry name" value="Prot_kinase_dom"/>
</dbReference>
<dbReference type="GO" id="GO:0004672">
    <property type="term" value="F:protein kinase activity"/>
    <property type="evidence" value="ECO:0007669"/>
    <property type="project" value="InterPro"/>
</dbReference>
<dbReference type="PROSITE" id="PS00109">
    <property type="entry name" value="PROTEIN_KINASE_TYR"/>
    <property type="match status" value="1"/>
</dbReference>
<accession>A0AA35W9I7</accession>
<gene>
    <name evidence="3" type="ORF">GBAR_LOCUS8368</name>
</gene>
<dbReference type="EMBL" id="CASHTH010001239">
    <property type="protein sequence ID" value="CAI8013118.1"/>
    <property type="molecule type" value="Genomic_DNA"/>
</dbReference>
<dbReference type="InterPro" id="IPR011009">
    <property type="entry name" value="Kinase-like_dom_sf"/>
</dbReference>
<feature type="compositionally biased region" description="Polar residues" evidence="1">
    <location>
        <begin position="269"/>
        <end position="279"/>
    </location>
</feature>
<name>A0AA35W9I7_GEOBA</name>
<feature type="region of interest" description="Disordered" evidence="1">
    <location>
        <begin position="233"/>
        <end position="279"/>
    </location>
</feature>
<dbReference type="PROSITE" id="PS50011">
    <property type="entry name" value="PROTEIN_KINASE_DOM"/>
    <property type="match status" value="1"/>
</dbReference>
<keyword evidence="3" id="KW-0675">Receptor</keyword>
<dbReference type="Pfam" id="PF00069">
    <property type="entry name" value="Pkinase"/>
    <property type="match status" value="1"/>
</dbReference>
<dbReference type="PANTHER" id="PTHR27006:SF631">
    <property type="entry name" value="PROTEIN KINASE DOMAIN-CONTAINING PROTEIN"/>
    <property type="match status" value="1"/>
</dbReference>
<comment type="caution">
    <text evidence="3">The sequence shown here is derived from an EMBL/GenBank/DDBJ whole genome shotgun (WGS) entry which is preliminary data.</text>
</comment>
<keyword evidence="3" id="KW-0808">Transferase</keyword>
<dbReference type="SUPFAM" id="SSF56112">
    <property type="entry name" value="Protein kinase-like (PK-like)"/>
    <property type="match status" value="1"/>
</dbReference>
<evidence type="ECO:0000259" key="2">
    <source>
        <dbReference type="PROSITE" id="PS50011"/>
    </source>
</evidence>
<evidence type="ECO:0000256" key="1">
    <source>
        <dbReference type="SAM" id="MobiDB-lite"/>
    </source>
</evidence>
<feature type="domain" description="Protein kinase" evidence="2">
    <location>
        <begin position="1"/>
        <end position="202"/>
    </location>
</feature>
<reference evidence="3" key="1">
    <citation type="submission" date="2023-03" db="EMBL/GenBank/DDBJ databases">
        <authorList>
            <person name="Steffen K."/>
            <person name="Cardenas P."/>
        </authorList>
    </citation>
    <scope>NUCLEOTIDE SEQUENCE</scope>
</reference>
<feature type="compositionally biased region" description="Basic and acidic residues" evidence="1">
    <location>
        <begin position="241"/>
        <end position="254"/>
    </location>
</feature>
<dbReference type="AlphaFoldDB" id="A0AA35W9I7"/>
<keyword evidence="3" id="KW-0418">Kinase</keyword>
<protein>
    <submittedName>
        <fullName evidence="3">MDIS1-interacting receptor like kinase 1</fullName>
    </submittedName>
</protein>
<dbReference type="GO" id="GO:0005524">
    <property type="term" value="F:ATP binding"/>
    <property type="evidence" value="ECO:0007669"/>
    <property type="project" value="InterPro"/>
</dbReference>
<proteinExistence type="predicted"/>
<keyword evidence="4" id="KW-1185">Reference proteome</keyword>
<evidence type="ECO:0000313" key="3">
    <source>
        <dbReference type="EMBL" id="CAI8013118.1"/>
    </source>
</evidence>
<dbReference type="PANTHER" id="PTHR27006">
    <property type="entry name" value="PROMASTIGOTE SURFACE ANTIGEN PROTEIN PSA"/>
    <property type="match status" value="1"/>
</dbReference>
<evidence type="ECO:0000313" key="4">
    <source>
        <dbReference type="Proteomes" id="UP001174909"/>
    </source>
</evidence>